<feature type="transmembrane region" description="Helical" evidence="1">
    <location>
        <begin position="49"/>
        <end position="66"/>
    </location>
</feature>
<comment type="caution">
    <text evidence="2">The sequence shown here is derived from an EMBL/GenBank/DDBJ whole genome shotgun (WGS) entry which is preliminary data.</text>
</comment>
<keyword evidence="1" id="KW-0472">Membrane</keyword>
<sequence length="75" mass="8842">MSCEIFLDNFVINTNNILKVFVFKHLAIAFNLVVVLTCEGLILNDDIVFIIHFYQYINFFILAFNASDNKWFLNF</sequence>
<keyword evidence="1" id="KW-1133">Transmembrane helix</keyword>
<gene>
    <name evidence="2" type="ORF">SDC9_174388</name>
</gene>
<evidence type="ECO:0000313" key="2">
    <source>
        <dbReference type="EMBL" id="MPN26962.1"/>
    </source>
</evidence>
<name>A0A645GM68_9ZZZZ</name>
<reference evidence="2" key="1">
    <citation type="submission" date="2019-08" db="EMBL/GenBank/DDBJ databases">
        <authorList>
            <person name="Kucharzyk K."/>
            <person name="Murdoch R.W."/>
            <person name="Higgins S."/>
            <person name="Loffler F."/>
        </authorList>
    </citation>
    <scope>NUCLEOTIDE SEQUENCE</scope>
</reference>
<dbReference type="AlphaFoldDB" id="A0A645GM68"/>
<evidence type="ECO:0000256" key="1">
    <source>
        <dbReference type="SAM" id="Phobius"/>
    </source>
</evidence>
<proteinExistence type="predicted"/>
<protein>
    <submittedName>
        <fullName evidence="2">Uncharacterized protein</fullName>
    </submittedName>
</protein>
<keyword evidence="1" id="KW-0812">Transmembrane</keyword>
<feature type="transmembrane region" description="Helical" evidence="1">
    <location>
        <begin position="21"/>
        <end position="43"/>
    </location>
</feature>
<dbReference type="EMBL" id="VSSQ01076683">
    <property type="protein sequence ID" value="MPN26962.1"/>
    <property type="molecule type" value="Genomic_DNA"/>
</dbReference>
<organism evidence="2">
    <name type="scientific">bioreactor metagenome</name>
    <dbReference type="NCBI Taxonomy" id="1076179"/>
    <lineage>
        <taxon>unclassified sequences</taxon>
        <taxon>metagenomes</taxon>
        <taxon>ecological metagenomes</taxon>
    </lineage>
</organism>
<accession>A0A645GM68</accession>